<proteinExistence type="predicted"/>
<protein>
    <submittedName>
        <fullName evidence="1">Uncharacterized protein</fullName>
    </submittedName>
</protein>
<sequence>MAAANHLPPCVVLLRSVNLERFSDERQHAWGGDQAYGCGERGQELVEILALHLRVDDHPNLTSSLCIRLSDQALGIIGGSRGIYARGHVHQVNESLIALAVVFRFEASELLYHLVYDAVGESLSMAEDVPEHRASPLTRTPVPVRRRDGVDLLTVAELVEAEFP</sequence>
<dbReference type="OrthoDB" id="689746at2759"/>
<reference evidence="2" key="1">
    <citation type="journal article" date="2019" name="Nat. Commun.">
        <title>The genome of broomcorn millet.</title>
        <authorList>
            <person name="Zou C."/>
            <person name="Miki D."/>
            <person name="Li D."/>
            <person name="Tang Q."/>
            <person name="Xiao L."/>
            <person name="Rajput S."/>
            <person name="Deng P."/>
            <person name="Jia W."/>
            <person name="Huang R."/>
            <person name="Zhang M."/>
            <person name="Sun Y."/>
            <person name="Hu J."/>
            <person name="Fu X."/>
            <person name="Schnable P.S."/>
            <person name="Li F."/>
            <person name="Zhang H."/>
            <person name="Feng B."/>
            <person name="Zhu X."/>
            <person name="Liu R."/>
            <person name="Schnable J.C."/>
            <person name="Zhu J.-K."/>
            <person name="Zhang H."/>
        </authorList>
    </citation>
    <scope>NUCLEOTIDE SEQUENCE [LARGE SCALE GENOMIC DNA]</scope>
</reference>
<evidence type="ECO:0000313" key="1">
    <source>
        <dbReference type="EMBL" id="RLN17643.1"/>
    </source>
</evidence>
<comment type="caution">
    <text evidence="1">The sequence shown here is derived from an EMBL/GenBank/DDBJ whole genome shotgun (WGS) entry which is preliminary data.</text>
</comment>
<gene>
    <name evidence="1" type="ORF">C2845_PM02G04010</name>
</gene>
<evidence type="ECO:0000313" key="2">
    <source>
        <dbReference type="Proteomes" id="UP000275267"/>
    </source>
</evidence>
<name>A0A3L6SBG6_PANMI</name>
<dbReference type="EMBL" id="PQIB02000005">
    <property type="protein sequence ID" value="RLN17643.1"/>
    <property type="molecule type" value="Genomic_DNA"/>
</dbReference>
<keyword evidence="2" id="KW-1185">Reference proteome</keyword>
<dbReference type="Proteomes" id="UP000275267">
    <property type="component" value="Unassembled WGS sequence"/>
</dbReference>
<accession>A0A3L6SBG6</accession>
<dbReference type="AlphaFoldDB" id="A0A3L6SBG6"/>
<organism evidence="1 2">
    <name type="scientific">Panicum miliaceum</name>
    <name type="common">Proso millet</name>
    <name type="synonym">Broomcorn millet</name>
    <dbReference type="NCBI Taxonomy" id="4540"/>
    <lineage>
        <taxon>Eukaryota</taxon>
        <taxon>Viridiplantae</taxon>
        <taxon>Streptophyta</taxon>
        <taxon>Embryophyta</taxon>
        <taxon>Tracheophyta</taxon>
        <taxon>Spermatophyta</taxon>
        <taxon>Magnoliopsida</taxon>
        <taxon>Liliopsida</taxon>
        <taxon>Poales</taxon>
        <taxon>Poaceae</taxon>
        <taxon>PACMAD clade</taxon>
        <taxon>Panicoideae</taxon>
        <taxon>Panicodae</taxon>
        <taxon>Paniceae</taxon>
        <taxon>Panicinae</taxon>
        <taxon>Panicum</taxon>
        <taxon>Panicum sect. Panicum</taxon>
    </lineage>
</organism>